<evidence type="ECO:0000313" key="2">
    <source>
        <dbReference type="Proteomes" id="UP001501536"/>
    </source>
</evidence>
<comment type="caution">
    <text evidence="1">The sequence shown here is derived from an EMBL/GenBank/DDBJ whole genome shotgun (WGS) entry which is preliminary data.</text>
</comment>
<name>A0ABP7D8Z2_9MICC</name>
<dbReference type="Proteomes" id="UP001501536">
    <property type="component" value="Unassembled WGS sequence"/>
</dbReference>
<evidence type="ECO:0000313" key="1">
    <source>
        <dbReference type="EMBL" id="GAA3700972.1"/>
    </source>
</evidence>
<dbReference type="RefSeq" id="WP_344881787.1">
    <property type="nucleotide sequence ID" value="NZ_BAABCJ010000002.1"/>
</dbReference>
<dbReference type="InterPro" id="IPR011051">
    <property type="entry name" value="RmlC_Cupin_sf"/>
</dbReference>
<dbReference type="EMBL" id="BAABCJ010000002">
    <property type="protein sequence ID" value="GAA3700972.1"/>
    <property type="molecule type" value="Genomic_DNA"/>
</dbReference>
<evidence type="ECO:0008006" key="3">
    <source>
        <dbReference type="Google" id="ProtNLM"/>
    </source>
</evidence>
<protein>
    <recommendedName>
        <fullName evidence="3">HutD family protein</fullName>
    </recommendedName>
</protein>
<dbReference type="SUPFAM" id="SSF51182">
    <property type="entry name" value="RmlC-like cupins"/>
    <property type="match status" value="1"/>
</dbReference>
<proteinExistence type="predicted"/>
<reference evidence="2" key="1">
    <citation type="journal article" date="2019" name="Int. J. Syst. Evol. Microbiol.">
        <title>The Global Catalogue of Microorganisms (GCM) 10K type strain sequencing project: providing services to taxonomists for standard genome sequencing and annotation.</title>
        <authorList>
            <consortium name="The Broad Institute Genomics Platform"/>
            <consortium name="The Broad Institute Genome Sequencing Center for Infectious Disease"/>
            <person name="Wu L."/>
            <person name="Ma J."/>
        </authorList>
    </citation>
    <scope>NUCLEOTIDE SEQUENCE [LARGE SCALE GENOMIC DNA]</scope>
    <source>
        <strain evidence="2">JCM 16961</strain>
    </source>
</reference>
<keyword evidence="2" id="KW-1185">Reference proteome</keyword>
<gene>
    <name evidence="1" type="ORF">GCM10022377_13020</name>
</gene>
<organism evidence="1 2">
    <name type="scientific">Zhihengliuella alba</name>
    <dbReference type="NCBI Taxonomy" id="547018"/>
    <lineage>
        <taxon>Bacteria</taxon>
        <taxon>Bacillati</taxon>
        <taxon>Actinomycetota</taxon>
        <taxon>Actinomycetes</taxon>
        <taxon>Micrococcales</taxon>
        <taxon>Micrococcaceae</taxon>
        <taxon>Zhihengliuella</taxon>
    </lineage>
</organism>
<accession>A0ABP7D8Z2</accession>
<sequence>MASREHSPRQIIRLADLAPIAWSGEAGSSVDGPGGAGGKTREIASGDGWRLALTMIDSAGALAAPGPGERVATLVDGELVALRVGTPGARPDAGQPVTEHPLERYRPFPYDGAAPAEVTLPTGPGVLLQAETGPRESGEPLGARVTIMELSKTRSLPLFGTEGGAQFGVLLEGRAVAHPGDGSGHPVEGATAELAVFDAVRGSDDAPVLTGRGFVAVVDFTP</sequence>